<keyword evidence="3" id="KW-1185">Reference proteome</keyword>
<feature type="signal peptide" evidence="1">
    <location>
        <begin position="1"/>
        <end position="19"/>
    </location>
</feature>
<dbReference type="InterPro" id="IPR011852">
    <property type="entry name" value="TRAP_TAXI"/>
</dbReference>
<gene>
    <name evidence="2" type="ORF">HNR73_007040</name>
</gene>
<feature type="chain" id="PRO_5039422072" description="TAXI family TRAP transporter solute-binding subunit" evidence="1">
    <location>
        <begin position="20"/>
        <end position="340"/>
    </location>
</feature>
<dbReference type="PROSITE" id="PS51257">
    <property type="entry name" value="PROKAR_LIPOPROTEIN"/>
    <property type="match status" value="1"/>
</dbReference>
<evidence type="ECO:0008006" key="4">
    <source>
        <dbReference type="Google" id="ProtNLM"/>
    </source>
</evidence>
<dbReference type="SUPFAM" id="SSF53850">
    <property type="entry name" value="Periplasmic binding protein-like II"/>
    <property type="match status" value="1"/>
</dbReference>
<dbReference type="PANTHER" id="PTHR42941">
    <property type="entry name" value="SLL1037 PROTEIN"/>
    <property type="match status" value="1"/>
</dbReference>
<reference evidence="2 3" key="1">
    <citation type="submission" date="2020-08" db="EMBL/GenBank/DDBJ databases">
        <title>Genomic Encyclopedia of Type Strains, Phase IV (KMG-IV): sequencing the most valuable type-strain genomes for metagenomic binning, comparative biology and taxonomic classification.</title>
        <authorList>
            <person name="Goeker M."/>
        </authorList>
    </citation>
    <scope>NUCLEOTIDE SEQUENCE [LARGE SCALE GENOMIC DNA]</scope>
    <source>
        <strain evidence="2 3">YIM 65646</strain>
    </source>
</reference>
<dbReference type="EMBL" id="JACHGT010000020">
    <property type="protein sequence ID" value="MBB6039149.1"/>
    <property type="molecule type" value="Genomic_DNA"/>
</dbReference>
<evidence type="ECO:0000313" key="3">
    <source>
        <dbReference type="Proteomes" id="UP000548476"/>
    </source>
</evidence>
<dbReference type="Gene3D" id="3.40.190.10">
    <property type="entry name" value="Periplasmic binding protein-like II"/>
    <property type="match status" value="2"/>
</dbReference>
<comment type="caution">
    <text evidence="2">The sequence shown here is derived from an EMBL/GenBank/DDBJ whole genome shotgun (WGS) entry which is preliminary data.</text>
</comment>
<protein>
    <recommendedName>
        <fullName evidence="4">TAXI family TRAP transporter solute-binding subunit</fullName>
    </recommendedName>
</protein>
<name>A0A841G360_9ACTN</name>
<organism evidence="2 3">
    <name type="scientific">Phytomonospora endophytica</name>
    <dbReference type="NCBI Taxonomy" id="714109"/>
    <lineage>
        <taxon>Bacteria</taxon>
        <taxon>Bacillati</taxon>
        <taxon>Actinomycetota</taxon>
        <taxon>Actinomycetes</taxon>
        <taxon>Micromonosporales</taxon>
        <taxon>Micromonosporaceae</taxon>
        <taxon>Phytomonospora</taxon>
    </lineage>
</organism>
<keyword evidence="1" id="KW-0732">Signal</keyword>
<dbReference type="PANTHER" id="PTHR42941:SF1">
    <property type="entry name" value="SLL1037 PROTEIN"/>
    <property type="match status" value="1"/>
</dbReference>
<dbReference type="AlphaFoldDB" id="A0A841G360"/>
<dbReference type="Pfam" id="PF16868">
    <property type="entry name" value="NMT1_3"/>
    <property type="match status" value="1"/>
</dbReference>
<evidence type="ECO:0000313" key="2">
    <source>
        <dbReference type="EMBL" id="MBB6039149.1"/>
    </source>
</evidence>
<proteinExistence type="predicted"/>
<accession>A0A841G360</accession>
<sequence length="340" mass="35212">MLRVAAALGTAGISSSVLAACSDAGADKPENSATAWNQGRLAIGTGGTSGVYYQFGGALADAINSGLPGAVATAQPTGASADNVQRIVRGDAALGVSGDGVPADAYNGTGDFQDLKQPILALASVFPGVLHLVVRDDLGTDPATGAPRERVDTVEGLRGLRISRGNAGSGDDVFSERVLVTAGMSVKDDVKSENVPITDALTRIRLPFDDSNGLDAFFASSGVPNANIKKILSEGKHHLVPLGSVAEDMRNNYGGYRPTTIRGTAYDIEDLASVEAPTLLLVSDKMPEDLAYDITRILFDYQKSIGALVPVVNDITKATAADTTPVALHPGAAKYYKENP</sequence>
<dbReference type="NCBIfam" id="TIGR02122">
    <property type="entry name" value="TRAP_TAXI"/>
    <property type="match status" value="1"/>
</dbReference>
<evidence type="ECO:0000256" key="1">
    <source>
        <dbReference type="SAM" id="SignalP"/>
    </source>
</evidence>
<dbReference type="Proteomes" id="UP000548476">
    <property type="component" value="Unassembled WGS sequence"/>
</dbReference>